<accession>A0A2P2PW23</accession>
<protein>
    <submittedName>
        <fullName evidence="1">Uncharacterized protein</fullName>
    </submittedName>
</protein>
<evidence type="ECO:0000313" key="1">
    <source>
        <dbReference type="EMBL" id="MBX58920.1"/>
    </source>
</evidence>
<dbReference type="AlphaFoldDB" id="A0A2P2PW23"/>
<name>A0A2P2PW23_RHIMU</name>
<organism evidence="1">
    <name type="scientific">Rhizophora mucronata</name>
    <name type="common">Asiatic mangrove</name>
    <dbReference type="NCBI Taxonomy" id="61149"/>
    <lineage>
        <taxon>Eukaryota</taxon>
        <taxon>Viridiplantae</taxon>
        <taxon>Streptophyta</taxon>
        <taxon>Embryophyta</taxon>
        <taxon>Tracheophyta</taxon>
        <taxon>Spermatophyta</taxon>
        <taxon>Magnoliopsida</taxon>
        <taxon>eudicotyledons</taxon>
        <taxon>Gunneridae</taxon>
        <taxon>Pentapetalae</taxon>
        <taxon>rosids</taxon>
        <taxon>fabids</taxon>
        <taxon>Malpighiales</taxon>
        <taxon>Rhizophoraceae</taxon>
        <taxon>Rhizophora</taxon>
    </lineage>
</organism>
<proteinExistence type="predicted"/>
<dbReference type="EMBL" id="GGEC01078436">
    <property type="protein sequence ID" value="MBX58920.1"/>
    <property type="molecule type" value="Transcribed_RNA"/>
</dbReference>
<reference evidence="1" key="1">
    <citation type="submission" date="2018-02" db="EMBL/GenBank/DDBJ databases">
        <title>Rhizophora mucronata_Transcriptome.</title>
        <authorList>
            <person name="Meera S.P."/>
            <person name="Sreeshan A."/>
            <person name="Augustine A."/>
        </authorList>
    </citation>
    <scope>NUCLEOTIDE SEQUENCE</scope>
    <source>
        <tissue evidence="1">Leaf</tissue>
    </source>
</reference>
<sequence length="28" mass="3319">MLCFLRVYLCISLGFFNTKTSYEDLELV</sequence>